<dbReference type="EMBL" id="PQ037492">
    <property type="protein sequence ID" value="XDF40502.1"/>
    <property type="molecule type" value="Genomic_RNA"/>
</dbReference>
<feature type="compositionally biased region" description="Polar residues" evidence="1">
    <location>
        <begin position="326"/>
        <end position="387"/>
    </location>
</feature>
<protein>
    <submittedName>
        <fullName evidence="2">Uncharacterized protein</fullName>
    </submittedName>
</protein>
<feature type="compositionally biased region" description="Low complexity" evidence="1">
    <location>
        <begin position="307"/>
        <end position="324"/>
    </location>
</feature>
<evidence type="ECO:0000256" key="1">
    <source>
        <dbReference type="SAM" id="MobiDB-lite"/>
    </source>
</evidence>
<feature type="region of interest" description="Disordered" evidence="1">
    <location>
        <begin position="306"/>
        <end position="387"/>
    </location>
</feature>
<reference evidence="2" key="1">
    <citation type="submission" date="2024-07" db="EMBL/GenBank/DDBJ databases">
        <title>Molecular characterization of a four segments partitivirus isolated from Fusarium solani, the causal agent of citrus root rot.</title>
        <authorList>
            <person name="Ma X."/>
            <person name="Huang R."/>
            <person name="Zhai L."/>
            <person name="Jiang Y."/>
            <person name="Moffett P."/>
            <person name="Wang Z."/>
            <person name="Song X."/>
            <person name="Zhang Y."/>
            <person name="Song F."/>
            <person name="He L."/>
            <person name="Ji S."/>
            <person name="Wu L."/>
        </authorList>
    </citation>
    <scope>NUCLEOTIDE SEQUENCE</scope>
    <source>
        <strain evidence="2">Newher-7</strain>
    </source>
</reference>
<accession>A0AB39A6I9</accession>
<organism evidence="2">
    <name type="scientific">Fusarium solani partitivirus 3</name>
    <dbReference type="NCBI Taxonomy" id="3237256"/>
    <lineage>
        <taxon>Viruses</taxon>
        <taxon>Riboviria</taxon>
        <taxon>Orthornavirae</taxon>
        <taxon>Pisuviricota</taxon>
        <taxon>Duplopiviricetes</taxon>
        <taxon>Durnavirales</taxon>
        <taxon>Partitiviridae</taxon>
    </lineage>
</organism>
<name>A0AB39A6I9_9VIRU</name>
<sequence length="504" mass="57494">MDFKPSRDYLTLRQYPPQFCSNNCSNLAFAIICSPTTYGTPLYMEMQAKNQASEYVTVRNAAILRRECLRLDFLNPVVANRIEYLRAVKLTVSHFSQFYSATRIARGFVNMLVQHLDKYQNRLTQHLLLIETVQEYQDQFGKRLSYLLSFNTTDDDSHKQLSMYESLLRDISQLVSSRPPILKYLLLNTDFFSVIITLTNDDRETRFFPTLTARERAIIRANLTNLGEDDSPGVLSPEDDSAIRPLWPSSITISRHGNDDYFRQRSTDEFDKFGHVTDPATKTVTDIAPVDNGDRGYLLNLLHQSKSETPSPTTETHTLQTPPSISAGTWTKPLQLNNENESSNTMAKSPDNRTSNPNSPLSVTFSNRGDSDALHTQPQTWKTSNASHNVRRIRFSNKHCDLTFIRASASMSPERQTLGDVTHVSFLPNANARQPLFELFIKRFDIRMDGSIDLYLTKQAKFKLILENQKAIKLIRCELTTGSTKESKELTPETSDLWFVTAMD</sequence>
<evidence type="ECO:0000313" key="2">
    <source>
        <dbReference type="EMBL" id="XDF40502.1"/>
    </source>
</evidence>
<proteinExistence type="predicted"/>